<dbReference type="AlphaFoldDB" id="G3B798"/>
<name>G3B798_CANTC</name>
<feature type="compositionally biased region" description="Pro residues" evidence="1">
    <location>
        <begin position="90"/>
        <end position="108"/>
    </location>
</feature>
<feature type="compositionally biased region" description="Low complexity" evidence="1">
    <location>
        <begin position="26"/>
        <end position="41"/>
    </location>
</feature>
<protein>
    <submittedName>
        <fullName evidence="2">Uncharacterized protein</fullName>
    </submittedName>
</protein>
<sequence length="126" mass="13447">MPNDPPPYRESEGNKSSPQPSEPEKAVPSVKPKPKALSSASTVSQTSLESELEATLAKRFAPLSVKSEASSVASEEVSMKPSSNLESPTKPKPLLKPKPQLTPKPQLVPKPDTDGALPPPAPRRNY</sequence>
<feature type="region of interest" description="Disordered" evidence="1">
    <location>
        <begin position="1"/>
        <end position="126"/>
    </location>
</feature>
<evidence type="ECO:0000256" key="1">
    <source>
        <dbReference type="SAM" id="MobiDB-lite"/>
    </source>
</evidence>
<organism evidence="3">
    <name type="scientific">Candida tenuis (strain ATCC 10573 / BCRC 21748 / CBS 615 / JCM 9827 / NBRC 10315 / NRRL Y-1498 / VKM Y-70)</name>
    <name type="common">Yeast</name>
    <name type="synonym">Yamadazyma tenuis</name>
    <dbReference type="NCBI Taxonomy" id="590646"/>
    <lineage>
        <taxon>Eukaryota</taxon>
        <taxon>Fungi</taxon>
        <taxon>Dikarya</taxon>
        <taxon>Ascomycota</taxon>
        <taxon>Saccharomycotina</taxon>
        <taxon>Pichiomycetes</taxon>
        <taxon>Debaryomycetaceae</taxon>
        <taxon>Yamadazyma</taxon>
    </lineage>
</organism>
<evidence type="ECO:0000313" key="2">
    <source>
        <dbReference type="EMBL" id="EGV61604.1"/>
    </source>
</evidence>
<dbReference type="HOGENOM" id="CLU_1981367_0_0_1"/>
<keyword evidence="3" id="KW-1185">Reference proteome</keyword>
<feature type="compositionally biased region" description="Pro residues" evidence="1">
    <location>
        <begin position="117"/>
        <end position="126"/>
    </location>
</feature>
<gene>
    <name evidence="2" type="ORF">CANTEDRAFT_115062</name>
</gene>
<reference evidence="2 3" key="1">
    <citation type="journal article" date="2011" name="Proc. Natl. Acad. Sci. U.S.A.">
        <title>Comparative genomics of xylose-fermenting fungi for enhanced biofuel production.</title>
        <authorList>
            <person name="Wohlbach D.J."/>
            <person name="Kuo A."/>
            <person name="Sato T.K."/>
            <person name="Potts K.M."/>
            <person name="Salamov A.A."/>
            <person name="LaButti K.M."/>
            <person name="Sun H."/>
            <person name="Clum A."/>
            <person name="Pangilinan J.L."/>
            <person name="Lindquist E.A."/>
            <person name="Lucas S."/>
            <person name="Lapidus A."/>
            <person name="Jin M."/>
            <person name="Gunawan C."/>
            <person name="Balan V."/>
            <person name="Dale B.E."/>
            <person name="Jeffries T.W."/>
            <person name="Zinkel R."/>
            <person name="Barry K.W."/>
            <person name="Grigoriev I.V."/>
            <person name="Gasch A.P."/>
        </authorList>
    </citation>
    <scope>NUCLEOTIDE SEQUENCE [LARGE SCALE GENOMIC DNA]</scope>
    <source>
        <strain evidence="3">ATCC 10573 / BCRC 21748 / CBS 615 / JCM 9827 / NBRC 10315 / NRRL Y-1498 / VKM Y-70</strain>
    </source>
</reference>
<dbReference type="EMBL" id="GL996527">
    <property type="protein sequence ID" value="EGV61604.1"/>
    <property type="molecule type" value="Genomic_DNA"/>
</dbReference>
<proteinExistence type="predicted"/>
<accession>G3B798</accession>
<feature type="compositionally biased region" description="Low complexity" evidence="1">
    <location>
        <begin position="64"/>
        <end position="76"/>
    </location>
</feature>
<dbReference type="Proteomes" id="UP000000707">
    <property type="component" value="Unassembled WGS sequence"/>
</dbReference>
<evidence type="ECO:0000313" key="3">
    <source>
        <dbReference type="Proteomes" id="UP000000707"/>
    </source>
</evidence>